<accession>A0ABX1RWJ7</accession>
<reference evidence="1 2" key="1">
    <citation type="submission" date="2020-04" db="EMBL/GenBank/DDBJ databases">
        <title>A Flavivirga sp. nov.</title>
        <authorList>
            <person name="Sun X."/>
        </authorList>
    </citation>
    <scope>NUCLEOTIDE SEQUENCE [LARGE SCALE GENOMIC DNA]</scope>
    <source>
        <strain evidence="1 2">Y03</strain>
    </source>
</reference>
<dbReference type="Proteomes" id="UP000746690">
    <property type="component" value="Unassembled WGS sequence"/>
</dbReference>
<sequence length="178" mass="20707">MKIIYFFWILHGLIYNAQQKKYGCNDITYKGGYFYEIKSGNLANGVLECVEAINNDGYVYRDFAHYKNGVKVGKWLYTEGNDTLQHGEIILDTKLSRLLSQKFSAKHIGLEISHERGLIKFNLKVYEPKKVLGSIEIQNIVNTDLRGFMIVNQVNKVRIFILNSDGYWSDEDFYKLEE</sequence>
<evidence type="ECO:0000313" key="2">
    <source>
        <dbReference type="Proteomes" id="UP000746690"/>
    </source>
</evidence>
<name>A0ABX1RWJ7_9FLAO</name>
<gene>
    <name evidence="1" type="ORF">HHX25_10515</name>
</gene>
<comment type="caution">
    <text evidence="1">The sequence shown here is derived from an EMBL/GenBank/DDBJ whole genome shotgun (WGS) entry which is preliminary data.</text>
</comment>
<proteinExistence type="predicted"/>
<keyword evidence="2" id="KW-1185">Reference proteome</keyword>
<protein>
    <submittedName>
        <fullName evidence="1">Uncharacterized protein</fullName>
    </submittedName>
</protein>
<organism evidence="1 2">
    <name type="scientific">Flavivirga algicola</name>
    <dbReference type="NCBI Taxonomy" id="2729136"/>
    <lineage>
        <taxon>Bacteria</taxon>
        <taxon>Pseudomonadati</taxon>
        <taxon>Bacteroidota</taxon>
        <taxon>Flavobacteriia</taxon>
        <taxon>Flavobacteriales</taxon>
        <taxon>Flavobacteriaceae</taxon>
        <taxon>Flavivirga</taxon>
    </lineage>
</organism>
<evidence type="ECO:0000313" key="1">
    <source>
        <dbReference type="EMBL" id="NMH87941.1"/>
    </source>
</evidence>
<dbReference type="EMBL" id="JABBHF010000005">
    <property type="protein sequence ID" value="NMH87941.1"/>
    <property type="molecule type" value="Genomic_DNA"/>
</dbReference>
<dbReference type="RefSeq" id="WP_169672922.1">
    <property type="nucleotide sequence ID" value="NZ_JABBHF010000005.1"/>
</dbReference>